<comment type="similarity">
    <text evidence="1">Belongs to the LysR transcriptional regulatory family.</text>
</comment>
<dbReference type="Gene3D" id="3.40.190.290">
    <property type="match status" value="1"/>
</dbReference>
<dbReference type="EMBL" id="JAVDTS010000004">
    <property type="protein sequence ID" value="MDR6838014.1"/>
    <property type="molecule type" value="Genomic_DNA"/>
</dbReference>
<dbReference type="Gene3D" id="1.10.10.10">
    <property type="entry name" value="Winged helix-like DNA-binding domain superfamily/Winged helix DNA-binding domain"/>
    <property type="match status" value="1"/>
</dbReference>
<dbReference type="GO" id="GO:0003677">
    <property type="term" value="F:DNA binding"/>
    <property type="evidence" value="ECO:0007669"/>
    <property type="project" value="UniProtKB-KW"/>
</dbReference>
<dbReference type="FunFam" id="1.10.10.10:FF:000001">
    <property type="entry name" value="LysR family transcriptional regulator"/>
    <property type="match status" value="1"/>
</dbReference>
<dbReference type="PROSITE" id="PS50931">
    <property type="entry name" value="HTH_LYSR"/>
    <property type="match status" value="1"/>
</dbReference>
<dbReference type="InterPro" id="IPR036388">
    <property type="entry name" value="WH-like_DNA-bd_sf"/>
</dbReference>
<name>A0AAJ2BS18_ACIDE</name>
<evidence type="ECO:0000259" key="5">
    <source>
        <dbReference type="PROSITE" id="PS50931"/>
    </source>
</evidence>
<reference evidence="6 8" key="1">
    <citation type="submission" date="2023-07" db="EMBL/GenBank/DDBJ databases">
        <title>Sorghum-associated microbial communities from plants grown in Nebraska, USA.</title>
        <authorList>
            <person name="Schachtman D."/>
        </authorList>
    </citation>
    <scope>NUCLEOTIDE SEQUENCE</scope>
    <source>
        <strain evidence="7 8">BE105</strain>
        <strain evidence="6">BE69</strain>
    </source>
</reference>
<evidence type="ECO:0000313" key="7">
    <source>
        <dbReference type="EMBL" id="MDR6838014.1"/>
    </source>
</evidence>
<dbReference type="Proteomes" id="UP001253458">
    <property type="component" value="Unassembled WGS sequence"/>
</dbReference>
<dbReference type="EMBL" id="JAVDTL010000003">
    <property type="protein sequence ID" value="MDR6767269.1"/>
    <property type="molecule type" value="Genomic_DNA"/>
</dbReference>
<evidence type="ECO:0000256" key="4">
    <source>
        <dbReference type="ARBA" id="ARBA00023163"/>
    </source>
</evidence>
<dbReference type="SUPFAM" id="SSF46785">
    <property type="entry name" value="Winged helix' DNA-binding domain"/>
    <property type="match status" value="1"/>
</dbReference>
<dbReference type="InterPro" id="IPR005119">
    <property type="entry name" value="LysR_subst-bd"/>
</dbReference>
<evidence type="ECO:0000256" key="1">
    <source>
        <dbReference type="ARBA" id="ARBA00009437"/>
    </source>
</evidence>
<keyword evidence="4" id="KW-0804">Transcription</keyword>
<dbReference type="RefSeq" id="WP_209819788.1">
    <property type="nucleotide sequence ID" value="NZ_JAVDTL010000003.1"/>
</dbReference>
<keyword evidence="3" id="KW-0238">DNA-binding</keyword>
<comment type="caution">
    <text evidence="6">The sequence shown here is derived from an EMBL/GenBank/DDBJ whole genome shotgun (WGS) entry which is preliminary data.</text>
</comment>
<evidence type="ECO:0000256" key="2">
    <source>
        <dbReference type="ARBA" id="ARBA00023015"/>
    </source>
</evidence>
<dbReference type="InterPro" id="IPR036390">
    <property type="entry name" value="WH_DNA-bd_sf"/>
</dbReference>
<sequence length="305" mass="33022">MNLTQRQLRMFVTTAAVGNISRASEVLHISQPALTRALQEFESQLGVALFLRTTRQLALTPEGERFLPVAQRLLHDLTEAAALIQGEATGQRGSVSLAVGEAFGCTVLPDILHAFVKTHPDVRVRVVNDNSQGITRRVAQGEVDFGIGSPVGRTEALRFTKLLSAPLGLLFNPELHQLKAWVRTEALGDLPLLKESSDTSIVSVLRAQGSDLVAHMEPGVEVSSLALQLAMARAGVGIAVMSALGASHRDAADLRFSPLRPTVQREVFVMQQRDRALSVPARALMEAVVERARGAQVHRLVRFGV</sequence>
<dbReference type="GO" id="GO:0005829">
    <property type="term" value="C:cytosol"/>
    <property type="evidence" value="ECO:0007669"/>
    <property type="project" value="TreeGrafter"/>
</dbReference>
<keyword evidence="2" id="KW-0805">Transcription regulation</keyword>
<dbReference type="AlphaFoldDB" id="A0AAJ2BS18"/>
<gene>
    <name evidence="6" type="ORF">J2W88_002544</name>
    <name evidence="7" type="ORF">J2W93_002855</name>
</gene>
<evidence type="ECO:0000313" key="8">
    <source>
        <dbReference type="Proteomes" id="UP001249076"/>
    </source>
</evidence>
<dbReference type="PRINTS" id="PR00039">
    <property type="entry name" value="HTHLYSR"/>
</dbReference>
<dbReference type="SUPFAM" id="SSF53850">
    <property type="entry name" value="Periplasmic binding protein-like II"/>
    <property type="match status" value="1"/>
</dbReference>
<dbReference type="InterPro" id="IPR000847">
    <property type="entry name" value="LysR_HTH_N"/>
</dbReference>
<organism evidence="6 9">
    <name type="scientific">Acidovorax delafieldii</name>
    <name type="common">Pseudomonas delafieldii</name>
    <dbReference type="NCBI Taxonomy" id="47920"/>
    <lineage>
        <taxon>Bacteria</taxon>
        <taxon>Pseudomonadati</taxon>
        <taxon>Pseudomonadota</taxon>
        <taxon>Betaproteobacteria</taxon>
        <taxon>Burkholderiales</taxon>
        <taxon>Comamonadaceae</taxon>
        <taxon>Acidovorax</taxon>
    </lineage>
</organism>
<protein>
    <submittedName>
        <fullName evidence="6">LysR family carnitine catabolism transcriptional activator</fullName>
    </submittedName>
</protein>
<dbReference type="Pfam" id="PF03466">
    <property type="entry name" value="LysR_substrate"/>
    <property type="match status" value="1"/>
</dbReference>
<dbReference type="Proteomes" id="UP001249076">
    <property type="component" value="Unassembled WGS sequence"/>
</dbReference>
<feature type="domain" description="HTH lysR-type" evidence="5">
    <location>
        <begin position="1"/>
        <end position="60"/>
    </location>
</feature>
<evidence type="ECO:0000256" key="3">
    <source>
        <dbReference type="ARBA" id="ARBA00023125"/>
    </source>
</evidence>
<dbReference type="PANTHER" id="PTHR30419:SF8">
    <property type="entry name" value="NITROGEN ASSIMILATION TRANSCRIPTIONAL ACTIVATOR-RELATED"/>
    <property type="match status" value="1"/>
</dbReference>
<proteinExistence type="inferred from homology"/>
<accession>A0AAJ2BS18</accession>
<dbReference type="InterPro" id="IPR050950">
    <property type="entry name" value="HTH-type_LysR_regulators"/>
</dbReference>
<dbReference type="Pfam" id="PF00126">
    <property type="entry name" value="HTH_1"/>
    <property type="match status" value="1"/>
</dbReference>
<evidence type="ECO:0000313" key="9">
    <source>
        <dbReference type="Proteomes" id="UP001253458"/>
    </source>
</evidence>
<evidence type="ECO:0000313" key="6">
    <source>
        <dbReference type="EMBL" id="MDR6767269.1"/>
    </source>
</evidence>
<dbReference type="PANTHER" id="PTHR30419">
    <property type="entry name" value="HTH-TYPE TRANSCRIPTIONAL REGULATOR YBHD"/>
    <property type="match status" value="1"/>
</dbReference>
<keyword evidence="8" id="KW-1185">Reference proteome</keyword>
<dbReference type="GO" id="GO:0003700">
    <property type="term" value="F:DNA-binding transcription factor activity"/>
    <property type="evidence" value="ECO:0007669"/>
    <property type="project" value="InterPro"/>
</dbReference>